<dbReference type="PROSITE" id="PS01229">
    <property type="entry name" value="COF_2"/>
    <property type="match status" value="1"/>
</dbReference>
<dbReference type="Proteomes" id="UP000713904">
    <property type="component" value="Unassembled WGS sequence"/>
</dbReference>
<reference evidence="1 2" key="1">
    <citation type="submission" date="2020-05" db="EMBL/GenBank/DDBJ databases">
        <title>Draft genome of xy-202 and genomic insight in genome of the genus Peptostreptococcus.</title>
        <authorList>
            <person name="Zhang Z."/>
        </authorList>
    </citation>
    <scope>NUCLEOTIDE SEQUENCE [LARGE SCALE GENOMIC DNA]</scope>
    <source>
        <strain evidence="1 2">DSM 27025</strain>
    </source>
</reference>
<dbReference type="SFLD" id="SFLDG01144">
    <property type="entry name" value="C2.B.4:_PGP_Like"/>
    <property type="match status" value="1"/>
</dbReference>
<keyword evidence="2" id="KW-1185">Reference proteome</keyword>
<dbReference type="Gene3D" id="3.30.1240.10">
    <property type="match status" value="1"/>
</dbReference>
<dbReference type="PANTHER" id="PTHR10000">
    <property type="entry name" value="PHOSPHOSERINE PHOSPHATASE"/>
    <property type="match status" value="1"/>
</dbReference>
<dbReference type="PANTHER" id="PTHR10000:SF25">
    <property type="entry name" value="PHOSPHATASE YKRA-RELATED"/>
    <property type="match status" value="1"/>
</dbReference>
<dbReference type="EMBL" id="JABGBW010000003">
    <property type="protein sequence ID" value="MBC2576162.1"/>
    <property type="molecule type" value="Genomic_DNA"/>
</dbReference>
<dbReference type="InterPro" id="IPR006379">
    <property type="entry name" value="HAD-SF_hydro_IIB"/>
</dbReference>
<dbReference type="InterPro" id="IPR023214">
    <property type="entry name" value="HAD_sf"/>
</dbReference>
<dbReference type="InterPro" id="IPR036412">
    <property type="entry name" value="HAD-like_sf"/>
</dbReference>
<name>A0ABR6TL92_9FIRM</name>
<dbReference type="NCBIfam" id="TIGR00099">
    <property type="entry name" value="Cof-subfamily"/>
    <property type="match status" value="1"/>
</dbReference>
<evidence type="ECO:0000313" key="2">
    <source>
        <dbReference type="Proteomes" id="UP000713904"/>
    </source>
</evidence>
<sequence>MVKAIFFDIDGTLVSFDTHKVPKSTRESLQKLKEKGIKLFLATGRSPILLDKIKKLVEFDFDGYVLINGQYCVLNDEVVHKEKIAKKGLKKLISYLDEKNLACEFLDDKDIYINRVNERVLELREFLGSTAPDSKPITSEEILNKEIYQMCAYINNQEEEDFFKNAPGCKGARWNPLFMDIMPEDGGKAKGISKIIGKLGISKNECMAFGDGGNDIDMLEYVGFGIAMGNASDKVKNCADHVTEDVDNDGIKLALEKFNII</sequence>
<organism evidence="1 2">
    <name type="scientific">Peptostreptococcus canis</name>
    <dbReference type="NCBI Taxonomy" id="1159213"/>
    <lineage>
        <taxon>Bacteria</taxon>
        <taxon>Bacillati</taxon>
        <taxon>Bacillota</taxon>
        <taxon>Clostridia</taxon>
        <taxon>Peptostreptococcales</taxon>
        <taxon>Peptostreptococcaceae</taxon>
        <taxon>Peptostreptococcus</taxon>
    </lineage>
</organism>
<dbReference type="PROSITE" id="PS01228">
    <property type="entry name" value="COF_1"/>
    <property type="match status" value="1"/>
</dbReference>
<dbReference type="RefSeq" id="WP_185624187.1">
    <property type="nucleotide sequence ID" value="NZ_JABGBW010000003.1"/>
</dbReference>
<proteinExistence type="predicted"/>
<dbReference type="GO" id="GO:0016787">
    <property type="term" value="F:hydrolase activity"/>
    <property type="evidence" value="ECO:0007669"/>
    <property type="project" value="UniProtKB-KW"/>
</dbReference>
<gene>
    <name evidence="1" type="ORF">HLB29_05630</name>
</gene>
<dbReference type="Gene3D" id="3.40.50.1000">
    <property type="entry name" value="HAD superfamily/HAD-like"/>
    <property type="match status" value="1"/>
</dbReference>
<evidence type="ECO:0000313" key="1">
    <source>
        <dbReference type="EMBL" id="MBC2576162.1"/>
    </source>
</evidence>
<dbReference type="SFLD" id="SFLDS00003">
    <property type="entry name" value="Haloacid_Dehalogenase"/>
    <property type="match status" value="1"/>
</dbReference>
<dbReference type="NCBIfam" id="TIGR01484">
    <property type="entry name" value="HAD-SF-IIB"/>
    <property type="match status" value="1"/>
</dbReference>
<comment type="caution">
    <text evidence="1">The sequence shown here is derived from an EMBL/GenBank/DDBJ whole genome shotgun (WGS) entry which is preliminary data.</text>
</comment>
<dbReference type="Pfam" id="PF08282">
    <property type="entry name" value="Hydrolase_3"/>
    <property type="match status" value="1"/>
</dbReference>
<protein>
    <submittedName>
        <fullName evidence="1">Cof-type HAD-IIB family hydrolase</fullName>
    </submittedName>
</protein>
<dbReference type="InterPro" id="IPR000150">
    <property type="entry name" value="Cof"/>
</dbReference>
<keyword evidence="1" id="KW-0378">Hydrolase</keyword>
<accession>A0ABR6TL92</accession>
<dbReference type="SUPFAM" id="SSF56784">
    <property type="entry name" value="HAD-like"/>
    <property type="match status" value="1"/>
</dbReference>
<dbReference type="SFLD" id="SFLDG01140">
    <property type="entry name" value="C2.B:_Phosphomannomutase_and_P"/>
    <property type="match status" value="1"/>
</dbReference>